<dbReference type="GO" id="GO:0003677">
    <property type="term" value="F:DNA binding"/>
    <property type="evidence" value="ECO:0007669"/>
    <property type="project" value="UniProtKB-UniRule"/>
</dbReference>
<organism evidence="7 8">
    <name type="scientific">Mycobacterium leprae (strain Br4923)</name>
    <dbReference type="NCBI Taxonomy" id="561304"/>
    <lineage>
        <taxon>Bacteria</taxon>
        <taxon>Bacillati</taxon>
        <taxon>Actinomycetota</taxon>
        <taxon>Actinomycetes</taxon>
        <taxon>Mycobacteriales</taxon>
        <taxon>Mycobacteriaceae</taxon>
        <taxon>Mycobacterium</taxon>
    </lineage>
</organism>
<dbReference type="Gene3D" id="1.10.357.10">
    <property type="entry name" value="Tetracycline Repressor, domain 2"/>
    <property type="match status" value="1"/>
</dbReference>
<dbReference type="Pfam" id="PF00440">
    <property type="entry name" value="TetR_N"/>
    <property type="match status" value="1"/>
</dbReference>
<dbReference type="PANTHER" id="PTHR47506:SF1">
    <property type="entry name" value="HTH-TYPE TRANSCRIPTIONAL REGULATOR YJDC"/>
    <property type="match status" value="1"/>
</dbReference>
<proteinExistence type="predicted"/>
<feature type="region of interest" description="Disordered" evidence="5">
    <location>
        <begin position="176"/>
        <end position="236"/>
    </location>
</feature>
<evidence type="ECO:0000256" key="3">
    <source>
        <dbReference type="ARBA" id="ARBA00023163"/>
    </source>
</evidence>
<evidence type="ECO:0000259" key="6">
    <source>
        <dbReference type="PROSITE" id="PS50977"/>
    </source>
</evidence>
<reference evidence="7 8" key="1">
    <citation type="journal article" date="2009" name="Nat. Genet.">
        <title>Comparative genomic and phylogeographic analysis of Mycobacterium leprae.</title>
        <authorList>
            <person name="Monot M."/>
            <person name="Honore N."/>
            <person name="Garnier T."/>
            <person name="Zidane N."/>
            <person name="Sherafi D."/>
            <person name="Paniz-Mondolfi A."/>
            <person name="Matsuoka M."/>
            <person name="Taylor G.M."/>
            <person name="Donoghue H.D."/>
            <person name="Bouwman A."/>
            <person name="Mays S."/>
            <person name="Watson C."/>
            <person name="Lockwood D."/>
            <person name="Khamispour A."/>
            <person name="Dowlati Y."/>
            <person name="Jianping S."/>
            <person name="Rea T.H."/>
            <person name="Vera-Cabrera L."/>
            <person name="Stefani M.M."/>
            <person name="Banu S."/>
            <person name="Macdonald M."/>
            <person name="Sapkota B.R."/>
            <person name="Spencer J.S."/>
            <person name="Thomas J."/>
            <person name="Harshman K."/>
            <person name="Singh P."/>
            <person name="Busso P."/>
            <person name="Gattiker A."/>
            <person name="Rougemont J."/>
            <person name="Brennan P.J."/>
            <person name="Cole S.T."/>
        </authorList>
    </citation>
    <scope>NUCLEOTIDE SEQUENCE [LARGE SCALE GENOMIC DNA]</scope>
    <source>
        <strain evidence="8">Br4923</strain>
    </source>
</reference>
<keyword evidence="1" id="KW-0805">Transcription regulation</keyword>
<dbReference type="Proteomes" id="UP000006900">
    <property type="component" value="Chromosome"/>
</dbReference>
<dbReference type="PROSITE" id="PS50977">
    <property type="entry name" value="HTH_TETR_2"/>
    <property type="match status" value="1"/>
</dbReference>
<evidence type="ECO:0000313" key="7">
    <source>
        <dbReference type="EMBL" id="CAR72777.1"/>
    </source>
</evidence>
<dbReference type="KEGG" id="mlb:MLBr02677"/>
<evidence type="ECO:0000313" key="8">
    <source>
        <dbReference type="Proteomes" id="UP000006900"/>
    </source>
</evidence>
<evidence type="ECO:0000256" key="4">
    <source>
        <dbReference type="PROSITE-ProRule" id="PRU00335"/>
    </source>
</evidence>
<dbReference type="AlphaFoldDB" id="A0A0H3MWQ3"/>
<protein>
    <submittedName>
        <fullName evidence="7">TetR-family transcriptional regulator</fullName>
    </submittedName>
</protein>
<sequence>MESQRRTQEERSTATRDALTLARHRLWRLRGYAEVGTPEIAKEADTTRGAVYHQFTDKAALFRDVVETVEQDAMAQIASVVASSGAKTPVDAIRAKVDAWLEGLADPQVRQLILLYAPSVLGWAAFRDVAQHYSLGMTEQQLLSEASRARQLAQPLDHVLIGKLYESAMAIRRHHRLPEASPARNQTGAAPTHREHVARPSCEALTRHIRHRSTRTRSHRGKRGELLPRAATSSLL</sequence>
<keyword evidence="3" id="KW-0804">Transcription</keyword>
<dbReference type="EMBL" id="FM211192">
    <property type="protein sequence ID" value="CAR72777.1"/>
    <property type="molecule type" value="Genomic_DNA"/>
</dbReference>
<dbReference type="Pfam" id="PF21351">
    <property type="entry name" value="TetR_C_41"/>
    <property type="match status" value="1"/>
</dbReference>
<evidence type="ECO:0000256" key="5">
    <source>
        <dbReference type="SAM" id="MobiDB-lite"/>
    </source>
</evidence>
<dbReference type="InterPro" id="IPR009057">
    <property type="entry name" value="Homeodomain-like_sf"/>
</dbReference>
<gene>
    <name evidence="7" type="ordered locus">MLBr02677</name>
</gene>
<feature type="domain" description="HTH tetR-type" evidence="6">
    <location>
        <begin position="13"/>
        <end position="73"/>
    </location>
</feature>
<evidence type="ECO:0000256" key="2">
    <source>
        <dbReference type="ARBA" id="ARBA00023125"/>
    </source>
</evidence>
<feature type="compositionally biased region" description="Basic residues" evidence="5">
    <location>
        <begin position="207"/>
        <end position="222"/>
    </location>
</feature>
<dbReference type="SUPFAM" id="SSF46689">
    <property type="entry name" value="Homeodomain-like"/>
    <property type="match status" value="1"/>
</dbReference>
<dbReference type="InterPro" id="IPR049484">
    <property type="entry name" value="Rv0078-like_C"/>
</dbReference>
<dbReference type="HOGENOM" id="CLU_069356_24_2_11"/>
<name>A0A0H3MWQ3_MYCLB</name>
<feature type="DNA-binding region" description="H-T-H motif" evidence="4">
    <location>
        <begin position="36"/>
        <end position="55"/>
    </location>
</feature>
<dbReference type="PANTHER" id="PTHR47506">
    <property type="entry name" value="TRANSCRIPTIONAL REGULATORY PROTEIN"/>
    <property type="match status" value="1"/>
</dbReference>
<accession>A0A0H3MWQ3</accession>
<dbReference type="InterPro" id="IPR001647">
    <property type="entry name" value="HTH_TetR"/>
</dbReference>
<evidence type="ECO:0000256" key="1">
    <source>
        <dbReference type="ARBA" id="ARBA00023015"/>
    </source>
</evidence>
<keyword evidence="2 4" id="KW-0238">DNA-binding</keyword>